<name>A0ABP4XE11_9MICO</name>
<protein>
    <submittedName>
        <fullName evidence="2">Agmatine deiminase family protein</fullName>
    </submittedName>
</protein>
<organism evidence="2 3">
    <name type="scientific">Leucobacter iarius</name>
    <dbReference type="NCBI Taxonomy" id="333963"/>
    <lineage>
        <taxon>Bacteria</taxon>
        <taxon>Bacillati</taxon>
        <taxon>Actinomycetota</taxon>
        <taxon>Actinomycetes</taxon>
        <taxon>Micrococcales</taxon>
        <taxon>Microbacteriaceae</taxon>
        <taxon>Leucobacter</taxon>
    </lineage>
</organism>
<dbReference type="Pfam" id="PF04371">
    <property type="entry name" value="PAD_porph"/>
    <property type="match status" value="1"/>
</dbReference>
<dbReference type="PANTHER" id="PTHR31377">
    <property type="entry name" value="AGMATINE DEIMINASE-RELATED"/>
    <property type="match status" value="1"/>
</dbReference>
<dbReference type="EMBL" id="BAAAOB010000001">
    <property type="protein sequence ID" value="GAA1776594.1"/>
    <property type="molecule type" value="Genomic_DNA"/>
</dbReference>
<dbReference type="Proteomes" id="UP001500851">
    <property type="component" value="Unassembled WGS sequence"/>
</dbReference>
<gene>
    <name evidence="2" type="ORF">GCM10009768_01370</name>
</gene>
<evidence type="ECO:0000256" key="1">
    <source>
        <dbReference type="ARBA" id="ARBA00022801"/>
    </source>
</evidence>
<dbReference type="Gene3D" id="3.75.10.10">
    <property type="entry name" value="L-arginine/glycine Amidinotransferase, Chain A"/>
    <property type="match status" value="1"/>
</dbReference>
<keyword evidence="3" id="KW-1185">Reference proteome</keyword>
<dbReference type="RefSeq" id="WP_344027993.1">
    <property type="nucleotide sequence ID" value="NZ_BAAAOB010000001.1"/>
</dbReference>
<dbReference type="InterPro" id="IPR007466">
    <property type="entry name" value="Peptidyl-Arg-deiminase_porph"/>
</dbReference>
<evidence type="ECO:0000313" key="3">
    <source>
        <dbReference type="Proteomes" id="UP001500851"/>
    </source>
</evidence>
<accession>A0ABP4XE11</accession>
<keyword evidence="1" id="KW-0378">Hydrolase</keyword>
<dbReference type="SUPFAM" id="SSF55909">
    <property type="entry name" value="Pentein"/>
    <property type="match status" value="1"/>
</dbReference>
<sequence length="344" mass="37171">MTEIQSTPAAAGFAMPAEWEPHDGCIMVWPFRKQLWGSQLAAAKRDYAAVANAVARFEPVFMVCPPGLADEVRAACGPEVEPIEVPVDDSWARDSGPIFLRNDETGEFAVMDFRFNAWGERWPHAEDAQLAVRLADHFGLPHFRTPFVLEGGAFFVDGEGTVYVTEQCLLNPNRNPELNREQIEQELRAGLGAERVVWLPYGHALDTGPAGTDGHIDGVAQLVGPGRILLEVPSDPASTEYERSRANLAALAAGPDARGRRIEVLEVDVPAEGQVAYANHYLANGAVIVPIGEDEHDAGMLAALQRIYPDREIVGVPGRTIGYGGGGPHCITQQIPAGILSPRA</sequence>
<comment type="caution">
    <text evidence="2">The sequence shown here is derived from an EMBL/GenBank/DDBJ whole genome shotgun (WGS) entry which is preliminary data.</text>
</comment>
<dbReference type="PANTHER" id="PTHR31377:SF0">
    <property type="entry name" value="AGMATINE DEIMINASE-RELATED"/>
    <property type="match status" value="1"/>
</dbReference>
<reference evidence="3" key="1">
    <citation type="journal article" date="2019" name="Int. J. Syst. Evol. Microbiol.">
        <title>The Global Catalogue of Microorganisms (GCM) 10K type strain sequencing project: providing services to taxonomists for standard genome sequencing and annotation.</title>
        <authorList>
            <consortium name="The Broad Institute Genomics Platform"/>
            <consortium name="The Broad Institute Genome Sequencing Center for Infectious Disease"/>
            <person name="Wu L."/>
            <person name="Ma J."/>
        </authorList>
    </citation>
    <scope>NUCLEOTIDE SEQUENCE [LARGE SCALE GENOMIC DNA]</scope>
    <source>
        <strain evidence="3">JCM 14736</strain>
    </source>
</reference>
<evidence type="ECO:0000313" key="2">
    <source>
        <dbReference type="EMBL" id="GAA1776594.1"/>
    </source>
</evidence>
<proteinExistence type="predicted"/>